<feature type="region of interest" description="Disordered" evidence="1">
    <location>
        <begin position="258"/>
        <end position="291"/>
    </location>
</feature>
<organism evidence="3 4">
    <name type="scientific">Paraburkholderia phenazinium</name>
    <dbReference type="NCBI Taxonomy" id="60549"/>
    <lineage>
        <taxon>Bacteria</taxon>
        <taxon>Pseudomonadati</taxon>
        <taxon>Pseudomonadota</taxon>
        <taxon>Betaproteobacteria</taxon>
        <taxon>Burkholderiales</taxon>
        <taxon>Burkholderiaceae</taxon>
        <taxon>Paraburkholderia</taxon>
    </lineage>
</organism>
<dbReference type="OrthoDB" id="8961697at2"/>
<dbReference type="GO" id="GO:0003677">
    <property type="term" value="F:DNA binding"/>
    <property type="evidence" value="ECO:0007669"/>
    <property type="project" value="UniProtKB-KW"/>
</dbReference>
<dbReference type="Proteomes" id="UP000184693">
    <property type="component" value="Unassembled WGS sequence"/>
</dbReference>
<name>A0A1N6JMZ1_9BURK</name>
<evidence type="ECO:0000313" key="4">
    <source>
        <dbReference type="Proteomes" id="UP000184693"/>
    </source>
</evidence>
<dbReference type="AlphaFoldDB" id="A0A1N6JMZ1"/>
<sequence length="291" mass="32014">MKSGYRARGHFSRHNRLMGRAPLNSPESVRHAVQQLLDAAGTGVPVTPLLFRRLVSSRRVREQLGGGDPAWIGRQIRAIEAEVISQSTARFTATGLPEPVADSMRALWLMALEAARGELTDAQAAAAEAVARAAAERDNSAALTAMLRTELDDWQRHARDRDMRIGQQEAELAESRRQLAEEKNRARLAETRLLEVTRAHDEARRQYDEAQAAVQREYAGLARQLMNATDEQRRALAAAQAALQPELKSLRQRLAQMTAKYEQLDRARGDPAATPAPGGGRPAGTRDHPAG</sequence>
<dbReference type="InterPro" id="IPR021104">
    <property type="entry name" value="KfrA_DNA-bd_N"/>
</dbReference>
<protein>
    <submittedName>
        <fullName evidence="3">Replication region DNA-binding N-term</fullName>
    </submittedName>
</protein>
<dbReference type="Pfam" id="PF11740">
    <property type="entry name" value="KfrA_N"/>
    <property type="match status" value="1"/>
</dbReference>
<reference evidence="3 4" key="1">
    <citation type="submission" date="2016-11" db="EMBL/GenBank/DDBJ databases">
        <authorList>
            <person name="Jaros S."/>
            <person name="Januszkiewicz K."/>
            <person name="Wedrychowicz H."/>
        </authorList>
    </citation>
    <scope>NUCLEOTIDE SEQUENCE [LARGE SCALE GENOMIC DNA]</scope>
    <source>
        <strain evidence="3 4">GAS86</strain>
    </source>
</reference>
<feature type="domain" description="KfrA N-terminal DNA-binding" evidence="2">
    <location>
        <begin position="26"/>
        <end position="151"/>
    </location>
</feature>
<gene>
    <name evidence="3" type="ORF">SAMN05444168_4704</name>
</gene>
<dbReference type="Gene3D" id="1.10.287.1490">
    <property type="match status" value="1"/>
</dbReference>
<proteinExistence type="predicted"/>
<evidence type="ECO:0000256" key="1">
    <source>
        <dbReference type="SAM" id="MobiDB-lite"/>
    </source>
</evidence>
<evidence type="ECO:0000259" key="2">
    <source>
        <dbReference type="Pfam" id="PF11740"/>
    </source>
</evidence>
<dbReference type="RefSeq" id="WP_083611566.1">
    <property type="nucleotide sequence ID" value="NZ_FSRM01000002.1"/>
</dbReference>
<keyword evidence="3" id="KW-0238">DNA-binding</keyword>
<accession>A0A1N6JMZ1</accession>
<evidence type="ECO:0000313" key="3">
    <source>
        <dbReference type="EMBL" id="SIO45764.1"/>
    </source>
</evidence>
<dbReference type="EMBL" id="FSRM01000002">
    <property type="protein sequence ID" value="SIO45764.1"/>
    <property type="molecule type" value="Genomic_DNA"/>
</dbReference>